<proteinExistence type="predicted"/>
<dbReference type="EMBL" id="LAZR01000254">
    <property type="protein sequence ID" value="KKN78997.1"/>
    <property type="molecule type" value="Genomic_DNA"/>
</dbReference>
<dbReference type="AlphaFoldDB" id="A0A0F9TVL0"/>
<accession>A0A0F9TVL0</accession>
<organism evidence="1">
    <name type="scientific">marine sediment metagenome</name>
    <dbReference type="NCBI Taxonomy" id="412755"/>
    <lineage>
        <taxon>unclassified sequences</taxon>
        <taxon>metagenomes</taxon>
        <taxon>ecological metagenomes</taxon>
    </lineage>
</organism>
<reference evidence="1" key="1">
    <citation type="journal article" date="2015" name="Nature">
        <title>Complex archaea that bridge the gap between prokaryotes and eukaryotes.</title>
        <authorList>
            <person name="Spang A."/>
            <person name="Saw J.H."/>
            <person name="Jorgensen S.L."/>
            <person name="Zaremba-Niedzwiedzka K."/>
            <person name="Martijn J."/>
            <person name="Lind A.E."/>
            <person name="van Eijk R."/>
            <person name="Schleper C."/>
            <person name="Guy L."/>
            <person name="Ettema T.J."/>
        </authorList>
    </citation>
    <scope>NUCLEOTIDE SEQUENCE</scope>
</reference>
<protein>
    <submittedName>
        <fullName evidence="1">Uncharacterized protein</fullName>
    </submittedName>
</protein>
<sequence>MNSATRVEIMRWEDGRPREIREIKSGRYAFVSWKEWKKMSKLYDITVAYNALWRQPNETR</sequence>
<comment type="caution">
    <text evidence="1">The sequence shown here is derived from an EMBL/GenBank/DDBJ whole genome shotgun (WGS) entry which is preliminary data.</text>
</comment>
<evidence type="ECO:0000313" key="1">
    <source>
        <dbReference type="EMBL" id="KKN78997.1"/>
    </source>
</evidence>
<gene>
    <name evidence="1" type="ORF">LCGC14_0344730</name>
</gene>
<name>A0A0F9TVL0_9ZZZZ</name>